<dbReference type="InterPro" id="IPR052895">
    <property type="entry name" value="HetReg/Transcr_Mod"/>
</dbReference>
<name>A0A2J6TVP2_9HELO</name>
<dbReference type="Proteomes" id="UP000235371">
    <property type="component" value="Unassembled WGS sequence"/>
</dbReference>
<dbReference type="PANTHER" id="PTHR24148:SF73">
    <property type="entry name" value="HET DOMAIN PROTEIN (AFU_ORTHOLOGUE AFUA_8G01020)"/>
    <property type="match status" value="1"/>
</dbReference>
<dbReference type="PANTHER" id="PTHR24148">
    <property type="entry name" value="ANKYRIN REPEAT DOMAIN-CONTAINING PROTEIN 39 HOMOLOG-RELATED"/>
    <property type="match status" value="1"/>
</dbReference>
<gene>
    <name evidence="1" type="ORF">K444DRAFT_689589</name>
</gene>
<keyword evidence="2" id="KW-1185">Reference proteome</keyword>
<evidence type="ECO:0000313" key="2">
    <source>
        <dbReference type="Proteomes" id="UP000235371"/>
    </source>
</evidence>
<dbReference type="RefSeq" id="XP_024743997.1">
    <property type="nucleotide sequence ID" value="XM_024887751.1"/>
</dbReference>
<dbReference type="GeneID" id="36595827"/>
<dbReference type="InParanoid" id="A0A2J6TVP2"/>
<sequence>MSSSYQYSRLESPEHVRLIHVSPGTMGTTITCEIHRACLPDSPVYEALLYIWDLDERAGQPAEYYCILCGEFQTPIPPNLFSTLQHLRKDAEDLVPCVDAVCIN</sequence>
<accession>A0A2J6TVP2</accession>
<evidence type="ECO:0000313" key="1">
    <source>
        <dbReference type="EMBL" id="PMD67093.1"/>
    </source>
</evidence>
<organism evidence="1 2">
    <name type="scientific">Hyaloscypha bicolor E</name>
    <dbReference type="NCBI Taxonomy" id="1095630"/>
    <lineage>
        <taxon>Eukaryota</taxon>
        <taxon>Fungi</taxon>
        <taxon>Dikarya</taxon>
        <taxon>Ascomycota</taxon>
        <taxon>Pezizomycotina</taxon>
        <taxon>Leotiomycetes</taxon>
        <taxon>Helotiales</taxon>
        <taxon>Hyaloscyphaceae</taxon>
        <taxon>Hyaloscypha</taxon>
        <taxon>Hyaloscypha bicolor</taxon>
    </lineage>
</organism>
<protein>
    <recommendedName>
        <fullName evidence="3">Heterokaryon incompatibility domain-containing protein</fullName>
    </recommendedName>
</protein>
<evidence type="ECO:0008006" key="3">
    <source>
        <dbReference type="Google" id="ProtNLM"/>
    </source>
</evidence>
<dbReference type="EMBL" id="KZ613740">
    <property type="protein sequence ID" value="PMD67093.1"/>
    <property type="molecule type" value="Genomic_DNA"/>
</dbReference>
<dbReference type="AlphaFoldDB" id="A0A2J6TVP2"/>
<proteinExistence type="predicted"/>
<reference evidence="1 2" key="1">
    <citation type="submission" date="2016-04" db="EMBL/GenBank/DDBJ databases">
        <title>A degradative enzymes factory behind the ericoid mycorrhizal symbiosis.</title>
        <authorList>
            <consortium name="DOE Joint Genome Institute"/>
            <person name="Martino E."/>
            <person name="Morin E."/>
            <person name="Grelet G."/>
            <person name="Kuo A."/>
            <person name="Kohler A."/>
            <person name="Daghino S."/>
            <person name="Barry K."/>
            <person name="Choi C."/>
            <person name="Cichocki N."/>
            <person name="Clum A."/>
            <person name="Copeland A."/>
            <person name="Hainaut M."/>
            <person name="Haridas S."/>
            <person name="Labutti K."/>
            <person name="Lindquist E."/>
            <person name="Lipzen A."/>
            <person name="Khouja H.-R."/>
            <person name="Murat C."/>
            <person name="Ohm R."/>
            <person name="Olson A."/>
            <person name="Spatafora J."/>
            <person name="Veneault-Fourrey C."/>
            <person name="Henrissat B."/>
            <person name="Grigoriev I."/>
            <person name="Martin F."/>
            <person name="Perotto S."/>
        </authorList>
    </citation>
    <scope>NUCLEOTIDE SEQUENCE [LARGE SCALE GENOMIC DNA]</scope>
    <source>
        <strain evidence="1 2">E</strain>
    </source>
</reference>